<evidence type="ECO:0000313" key="11">
    <source>
        <dbReference type="Proteomes" id="UP000663852"/>
    </source>
</evidence>
<evidence type="ECO:0000259" key="9">
    <source>
        <dbReference type="PROSITE" id="PS50262"/>
    </source>
</evidence>
<proteinExistence type="predicted"/>
<dbReference type="GO" id="GO:0005886">
    <property type="term" value="C:plasma membrane"/>
    <property type="evidence" value="ECO:0007669"/>
    <property type="project" value="TreeGrafter"/>
</dbReference>
<comment type="caution">
    <text evidence="10">The sequence shown here is derived from an EMBL/GenBank/DDBJ whole genome shotgun (WGS) entry which is preliminary data.</text>
</comment>
<keyword evidence="6" id="KW-0675">Receptor</keyword>
<dbReference type="AlphaFoldDB" id="A0A815BC30"/>
<evidence type="ECO:0000256" key="4">
    <source>
        <dbReference type="ARBA" id="ARBA00023040"/>
    </source>
</evidence>
<evidence type="ECO:0000256" key="5">
    <source>
        <dbReference type="ARBA" id="ARBA00023136"/>
    </source>
</evidence>
<evidence type="ECO:0000256" key="7">
    <source>
        <dbReference type="ARBA" id="ARBA00023224"/>
    </source>
</evidence>
<keyword evidence="7" id="KW-0807">Transducer</keyword>
<reference evidence="10" key="1">
    <citation type="submission" date="2021-02" db="EMBL/GenBank/DDBJ databases">
        <authorList>
            <person name="Nowell W R."/>
        </authorList>
    </citation>
    <scope>NUCLEOTIDE SEQUENCE</scope>
</reference>
<keyword evidence="5 8" id="KW-0472">Membrane</keyword>
<dbReference type="GO" id="GO:0004930">
    <property type="term" value="F:G protein-coupled receptor activity"/>
    <property type="evidence" value="ECO:0007669"/>
    <property type="project" value="UniProtKB-KW"/>
</dbReference>
<gene>
    <name evidence="10" type="ORF">EDS130_LOCUS29061</name>
</gene>
<dbReference type="SUPFAM" id="SSF81321">
    <property type="entry name" value="Family A G protein-coupled receptor-like"/>
    <property type="match status" value="1"/>
</dbReference>
<dbReference type="Pfam" id="PF00001">
    <property type="entry name" value="7tm_1"/>
    <property type="match status" value="1"/>
</dbReference>
<keyword evidence="2 8" id="KW-0812">Transmembrane</keyword>
<dbReference type="PANTHER" id="PTHR45695:SF9">
    <property type="entry name" value="LEUCOKININ RECEPTOR"/>
    <property type="match status" value="1"/>
</dbReference>
<evidence type="ECO:0000256" key="1">
    <source>
        <dbReference type="ARBA" id="ARBA00004141"/>
    </source>
</evidence>
<feature type="transmembrane region" description="Helical" evidence="8">
    <location>
        <begin position="88"/>
        <end position="107"/>
    </location>
</feature>
<evidence type="ECO:0000256" key="8">
    <source>
        <dbReference type="SAM" id="Phobius"/>
    </source>
</evidence>
<dbReference type="CDD" id="cd00637">
    <property type="entry name" value="7tm_classA_rhodopsin-like"/>
    <property type="match status" value="1"/>
</dbReference>
<evidence type="ECO:0000256" key="6">
    <source>
        <dbReference type="ARBA" id="ARBA00023170"/>
    </source>
</evidence>
<dbReference type="PANTHER" id="PTHR45695">
    <property type="entry name" value="LEUCOKININ RECEPTOR-RELATED"/>
    <property type="match status" value="1"/>
</dbReference>
<feature type="transmembrane region" description="Helical" evidence="8">
    <location>
        <begin position="215"/>
        <end position="239"/>
    </location>
</feature>
<dbReference type="EMBL" id="CAJNOJ010000193">
    <property type="protein sequence ID" value="CAF1271608.1"/>
    <property type="molecule type" value="Genomic_DNA"/>
</dbReference>
<dbReference type="Gene3D" id="1.20.1070.10">
    <property type="entry name" value="Rhodopsin 7-helix transmembrane proteins"/>
    <property type="match status" value="1"/>
</dbReference>
<dbReference type="InterPro" id="IPR017452">
    <property type="entry name" value="GPCR_Rhodpsn_7TM"/>
</dbReference>
<accession>A0A815BC30</accession>
<feature type="transmembrane region" description="Helical" evidence="8">
    <location>
        <begin position="170"/>
        <end position="194"/>
    </location>
</feature>
<dbReference type="InterPro" id="IPR000276">
    <property type="entry name" value="GPCR_Rhodpsn"/>
</dbReference>
<keyword evidence="3 8" id="KW-1133">Transmembrane helix</keyword>
<keyword evidence="4" id="KW-0297">G-protein coupled receptor</keyword>
<protein>
    <recommendedName>
        <fullName evidence="9">G-protein coupled receptors family 1 profile domain-containing protein</fullName>
    </recommendedName>
</protein>
<dbReference type="Proteomes" id="UP000663852">
    <property type="component" value="Unassembled WGS sequence"/>
</dbReference>
<evidence type="ECO:0000256" key="2">
    <source>
        <dbReference type="ARBA" id="ARBA00022692"/>
    </source>
</evidence>
<evidence type="ECO:0000313" key="10">
    <source>
        <dbReference type="EMBL" id="CAF1271608.1"/>
    </source>
</evidence>
<evidence type="ECO:0000256" key="3">
    <source>
        <dbReference type="ARBA" id="ARBA00022989"/>
    </source>
</evidence>
<name>A0A815BC30_ADIRI</name>
<feature type="transmembrane region" description="Helical" evidence="8">
    <location>
        <begin position="46"/>
        <end position="68"/>
    </location>
</feature>
<sequence>MTLFYDAQQFTFFTGYLFLITGIIGNGINILVFSRVRTYRTNPSTFYFLVGSIVNTLFIMINLTFRILNVGYNIDLIDKSNAWCKVRQYFLLVPAVVSTTISCLATIDQYLATSSSVDLRRHSQIKWAHRITVIMLIFWCAHGIPVFLFYDLSPVTKTCTNMNAAYDIYRLVYLIGIICIIPVSIMILFGCLTYRNVQQRLKCIELHIDQQIIKMTLIHVILVIVSLLPYGIFNIYILITSSVVKDVDRQVKEYLATSILSMMAYMYYVVCNLIPMHFIHCVFHFLGELFHISGIIEALSSTG</sequence>
<feature type="domain" description="G-protein coupled receptors family 1 profile" evidence="9">
    <location>
        <begin position="25"/>
        <end position="278"/>
    </location>
</feature>
<feature type="transmembrane region" description="Helical" evidence="8">
    <location>
        <begin position="12"/>
        <end position="34"/>
    </location>
</feature>
<organism evidence="10 11">
    <name type="scientific">Adineta ricciae</name>
    <name type="common">Rotifer</name>
    <dbReference type="NCBI Taxonomy" id="249248"/>
    <lineage>
        <taxon>Eukaryota</taxon>
        <taxon>Metazoa</taxon>
        <taxon>Spiralia</taxon>
        <taxon>Gnathifera</taxon>
        <taxon>Rotifera</taxon>
        <taxon>Eurotatoria</taxon>
        <taxon>Bdelloidea</taxon>
        <taxon>Adinetida</taxon>
        <taxon>Adinetidae</taxon>
        <taxon>Adineta</taxon>
    </lineage>
</organism>
<feature type="transmembrane region" description="Helical" evidence="8">
    <location>
        <begin position="127"/>
        <end position="150"/>
    </location>
</feature>
<dbReference type="PROSITE" id="PS50262">
    <property type="entry name" value="G_PROTEIN_RECEP_F1_2"/>
    <property type="match status" value="1"/>
</dbReference>
<feature type="transmembrane region" description="Helical" evidence="8">
    <location>
        <begin position="265"/>
        <end position="286"/>
    </location>
</feature>
<comment type="subcellular location">
    <subcellularLocation>
        <location evidence="1">Membrane</location>
        <topology evidence="1">Multi-pass membrane protein</topology>
    </subcellularLocation>
</comment>